<dbReference type="Pfam" id="PF01951">
    <property type="entry name" value="Archease"/>
    <property type="match status" value="1"/>
</dbReference>
<feature type="region of interest" description="Disordered" evidence="5">
    <location>
        <begin position="77"/>
        <end position="148"/>
    </location>
</feature>
<evidence type="ECO:0000256" key="2">
    <source>
        <dbReference type="ARBA" id="ARBA00022694"/>
    </source>
</evidence>
<reference evidence="7" key="1">
    <citation type="submission" date="2021-01" db="EMBL/GenBank/DDBJ databases">
        <authorList>
            <person name="Corre E."/>
            <person name="Pelletier E."/>
            <person name="Niang G."/>
            <person name="Scheremetjew M."/>
            <person name="Finn R."/>
            <person name="Kale V."/>
            <person name="Holt S."/>
            <person name="Cochrane G."/>
            <person name="Meng A."/>
            <person name="Brown T."/>
            <person name="Cohen L."/>
        </authorList>
    </citation>
    <scope>NUCLEOTIDE SEQUENCE</scope>
    <source>
        <strain evidence="7">CCAP979/52</strain>
    </source>
</reference>
<dbReference type="FunFam" id="3.55.10.10:FF:000001">
    <property type="entry name" value="protein archease isoform X1"/>
    <property type="match status" value="1"/>
</dbReference>
<keyword evidence="3" id="KW-0479">Metal-binding</keyword>
<feature type="domain" description="Archease" evidence="6">
    <location>
        <begin position="189"/>
        <end position="329"/>
    </location>
</feature>
<evidence type="ECO:0000259" key="6">
    <source>
        <dbReference type="Pfam" id="PF01951"/>
    </source>
</evidence>
<dbReference type="SUPFAM" id="SSF69819">
    <property type="entry name" value="MTH1598-like"/>
    <property type="match status" value="1"/>
</dbReference>
<dbReference type="PANTHER" id="PTHR12682:SF11">
    <property type="entry name" value="PROTEIN ARCHEASE"/>
    <property type="match status" value="1"/>
</dbReference>
<evidence type="ECO:0000256" key="3">
    <source>
        <dbReference type="ARBA" id="ARBA00022723"/>
    </source>
</evidence>
<dbReference type="InterPro" id="IPR002804">
    <property type="entry name" value="Archease"/>
</dbReference>
<organism evidence="7">
    <name type="scientific">Cryptomonas curvata</name>
    <dbReference type="NCBI Taxonomy" id="233186"/>
    <lineage>
        <taxon>Eukaryota</taxon>
        <taxon>Cryptophyceae</taxon>
        <taxon>Cryptomonadales</taxon>
        <taxon>Cryptomonadaceae</taxon>
        <taxon>Cryptomonas</taxon>
    </lineage>
</organism>
<dbReference type="GO" id="GO:0046872">
    <property type="term" value="F:metal ion binding"/>
    <property type="evidence" value="ECO:0007669"/>
    <property type="project" value="UniProtKB-KW"/>
</dbReference>
<protein>
    <recommendedName>
        <fullName evidence="6">Archease domain-containing protein</fullName>
    </recommendedName>
</protein>
<dbReference type="EMBL" id="HBEZ01000549">
    <property type="protein sequence ID" value="CAD8622592.1"/>
    <property type="molecule type" value="Transcribed_RNA"/>
</dbReference>
<dbReference type="AlphaFoldDB" id="A0A7S0LV34"/>
<dbReference type="Gene3D" id="3.55.10.10">
    <property type="entry name" value="Archease domain"/>
    <property type="match status" value="1"/>
</dbReference>
<feature type="compositionally biased region" description="Basic and acidic residues" evidence="5">
    <location>
        <begin position="117"/>
        <end position="131"/>
    </location>
</feature>
<dbReference type="GO" id="GO:0072669">
    <property type="term" value="C:tRNA-splicing ligase complex"/>
    <property type="evidence" value="ECO:0007669"/>
    <property type="project" value="TreeGrafter"/>
</dbReference>
<evidence type="ECO:0000256" key="1">
    <source>
        <dbReference type="ARBA" id="ARBA00007963"/>
    </source>
</evidence>
<gene>
    <name evidence="7" type="ORF">CCUR1050_LOCUS266</name>
</gene>
<proteinExistence type="inferred from homology"/>
<name>A0A7S0LV34_9CRYP</name>
<dbReference type="PANTHER" id="PTHR12682">
    <property type="entry name" value="ARCHEASE"/>
    <property type="match status" value="1"/>
</dbReference>
<dbReference type="GO" id="GO:0006388">
    <property type="term" value="P:tRNA splicing, via endonucleolytic cleavage and ligation"/>
    <property type="evidence" value="ECO:0007669"/>
    <property type="project" value="TreeGrafter"/>
</dbReference>
<accession>A0A7S0LV34</accession>
<dbReference type="InterPro" id="IPR023572">
    <property type="entry name" value="Archease_dom"/>
</dbReference>
<sequence length="329" mass="36571">MKLWLKALSPLYSPFPRNIVLACIFGSILVSPVRGRWTSFLSQLAADPAKFCRTALDQWSERNVRNCFTPQNCDRAEMDDAPLPQRAQFKKRNLPKDSSNTIRSKESGCDAHSYGSKRCDSDPPKSQDSKDAAYSSHESAEVQASSPSVLDPIHAAAAPYRPCSPSSTAHTSSTAAAERSPPPSIPVQYEYLDHTADVQFHAWGATLAEAFEQMVVCMFSYMTDIETVEELGEPLTVEVSGHDMQSLLYALMDEFLYQFCVEGFVARRVTVVSLDRQEFKIRATGFGETFRPRVKHPQGTEIKAITYSAMQIHEPVEGADAEAYVIVDI</sequence>
<keyword evidence="4" id="KW-0106">Calcium</keyword>
<evidence type="ECO:0000256" key="5">
    <source>
        <dbReference type="SAM" id="MobiDB-lite"/>
    </source>
</evidence>
<comment type="similarity">
    <text evidence="1">Belongs to the archease family.</text>
</comment>
<feature type="compositionally biased region" description="Low complexity" evidence="5">
    <location>
        <begin position="166"/>
        <end position="177"/>
    </location>
</feature>
<keyword evidence="2" id="KW-0819">tRNA processing</keyword>
<dbReference type="InterPro" id="IPR036820">
    <property type="entry name" value="Archease_dom_sf"/>
</dbReference>
<feature type="region of interest" description="Disordered" evidence="5">
    <location>
        <begin position="160"/>
        <end position="182"/>
    </location>
</feature>
<evidence type="ECO:0000256" key="4">
    <source>
        <dbReference type="ARBA" id="ARBA00022837"/>
    </source>
</evidence>
<evidence type="ECO:0000313" key="7">
    <source>
        <dbReference type="EMBL" id="CAD8622592.1"/>
    </source>
</evidence>